<dbReference type="EMBL" id="LAZR01028519">
    <property type="protein sequence ID" value="KKL62346.1"/>
    <property type="molecule type" value="Genomic_DNA"/>
</dbReference>
<name>A0A0F9E801_9ZZZZ</name>
<proteinExistence type="predicted"/>
<feature type="non-terminal residue" evidence="1">
    <location>
        <position position="583"/>
    </location>
</feature>
<accession>A0A0F9E801</accession>
<sequence>MSSLSIALTGKVDGKKRTTRRIPVMQDITSRVDGLEFSTDTVGGFMTASMRVLVPPSLAQIWYEQRFFQGIQINEGDQPIWEGRITTIKVVNGGVELGCEGYWASLADQKVFAWYNDNDLGKWLTPAPGAGGISDDISLNGSGEISKYQIAKSPALVSFSTVKDTRYEVGDIALIYYRLTDVTGLTELRPFGPWTIHSIQFTWDNSTIHPFDLVVWTADVEKGTWQERHVFRPLTEGIDPGVVTVDLVPNGERAQVVGLGIKCIYPFDEDLETGERRIAFSAITIYAENDATVGRLTTSKKIITDLINGNPDTITVAHGIQVSDDLSALDEGPLELVPAIFEGETIQDIIGKILEYGIGVDANLVDNPSLEVDAEGWSGPSGARVVSGAYGAFKFNVTTIGAAAEGITILDRSGKRFPVIEGETYTFSLSIKATIALKALDLSINWYGIGADIFTFTNSTLGNTDTFKASTSISKTTFKYATRVEFDRVKITATAPAGATGARLELLTSSNQGIFGLDADGARFVKGDQSVYIDGTRPGGAWAGIAHQSKTVKLTPALAGVYGNRRLHMRARDESKVKWILSM</sequence>
<evidence type="ECO:0000313" key="1">
    <source>
        <dbReference type="EMBL" id="KKL62346.1"/>
    </source>
</evidence>
<protein>
    <submittedName>
        <fullName evidence="1">Uncharacterized protein</fullName>
    </submittedName>
</protein>
<organism evidence="1">
    <name type="scientific">marine sediment metagenome</name>
    <dbReference type="NCBI Taxonomy" id="412755"/>
    <lineage>
        <taxon>unclassified sequences</taxon>
        <taxon>metagenomes</taxon>
        <taxon>ecological metagenomes</taxon>
    </lineage>
</organism>
<gene>
    <name evidence="1" type="ORF">LCGC14_2186110</name>
</gene>
<reference evidence="1" key="1">
    <citation type="journal article" date="2015" name="Nature">
        <title>Complex archaea that bridge the gap between prokaryotes and eukaryotes.</title>
        <authorList>
            <person name="Spang A."/>
            <person name="Saw J.H."/>
            <person name="Jorgensen S.L."/>
            <person name="Zaremba-Niedzwiedzka K."/>
            <person name="Martijn J."/>
            <person name="Lind A.E."/>
            <person name="van Eijk R."/>
            <person name="Schleper C."/>
            <person name="Guy L."/>
            <person name="Ettema T.J."/>
        </authorList>
    </citation>
    <scope>NUCLEOTIDE SEQUENCE</scope>
</reference>
<dbReference type="Gene3D" id="2.60.120.260">
    <property type="entry name" value="Galactose-binding domain-like"/>
    <property type="match status" value="1"/>
</dbReference>
<dbReference type="AlphaFoldDB" id="A0A0F9E801"/>
<comment type="caution">
    <text evidence="1">The sequence shown here is derived from an EMBL/GenBank/DDBJ whole genome shotgun (WGS) entry which is preliminary data.</text>
</comment>